<evidence type="ECO:0000256" key="2">
    <source>
        <dbReference type="SAM" id="SignalP"/>
    </source>
</evidence>
<feature type="compositionally biased region" description="Gly residues" evidence="1">
    <location>
        <begin position="172"/>
        <end position="181"/>
    </location>
</feature>
<feature type="compositionally biased region" description="Polar residues" evidence="1">
    <location>
        <begin position="278"/>
        <end position="291"/>
    </location>
</feature>
<organism evidence="3 4">
    <name type="scientific">Hymenoscyphus fraxineus</name>
    <dbReference type="NCBI Taxonomy" id="746836"/>
    <lineage>
        <taxon>Eukaryota</taxon>
        <taxon>Fungi</taxon>
        <taxon>Dikarya</taxon>
        <taxon>Ascomycota</taxon>
        <taxon>Pezizomycotina</taxon>
        <taxon>Leotiomycetes</taxon>
        <taxon>Helotiales</taxon>
        <taxon>Helotiaceae</taxon>
        <taxon>Hymenoscyphus</taxon>
    </lineage>
</organism>
<evidence type="ECO:0000313" key="3">
    <source>
        <dbReference type="EMBL" id="CAG8960262.1"/>
    </source>
</evidence>
<dbReference type="EMBL" id="CAJVRL010000097">
    <property type="protein sequence ID" value="CAG8960262.1"/>
    <property type="molecule type" value="Genomic_DNA"/>
</dbReference>
<evidence type="ECO:0000313" key="4">
    <source>
        <dbReference type="Proteomes" id="UP000696280"/>
    </source>
</evidence>
<dbReference type="Proteomes" id="UP000696280">
    <property type="component" value="Unassembled WGS sequence"/>
</dbReference>
<feature type="compositionally biased region" description="Polar residues" evidence="1">
    <location>
        <begin position="361"/>
        <end position="377"/>
    </location>
</feature>
<protein>
    <submittedName>
        <fullName evidence="3">Uncharacterized protein</fullName>
    </submittedName>
</protein>
<feature type="compositionally biased region" description="Basic and acidic residues" evidence="1">
    <location>
        <begin position="185"/>
        <end position="197"/>
    </location>
</feature>
<comment type="caution">
    <text evidence="3">The sequence shown here is derived from an EMBL/GenBank/DDBJ whole genome shotgun (WGS) entry which is preliminary data.</text>
</comment>
<feature type="region of interest" description="Disordered" evidence="1">
    <location>
        <begin position="163"/>
        <end position="415"/>
    </location>
</feature>
<accession>A0A9N9Q003</accession>
<feature type="chain" id="PRO_5040318391" evidence="2">
    <location>
        <begin position="18"/>
        <end position="415"/>
    </location>
</feature>
<dbReference type="AlphaFoldDB" id="A0A9N9Q003"/>
<feature type="compositionally biased region" description="Low complexity" evidence="1">
    <location>
        <begin position="382"/>
        <end position="406"/>
    </location>
</feature>
<proteinExistence type="predicted"/>
<sequence>MRFARLAALCFIGTALASPLQPRQKKTDPMSVKVAADGFKRDASVVSTSLNALGTEQDPTVIKALATKAFSAETDENGQRAVLAKAAGNAGSSSNQLIVKNTPIVLNGLQAIMNDPTPATAMAQLKIIEEARNPNILPSITQLSNAALNNSGLAPSQIKFAPTLGATSGQGPAMGMGGTQNGGTEKPKGNQTEKPKPEGNQNGGTEKPQPEGNQTEKPKPEANQGGGTEKSQPEANQGGGTEKTQPEGNQNEKPKPEANQGGGTEKSQPEANQGGGTEKTQPENNTNSGTEKPQPEAHHGGGTEKTQPENNTNSGTEKPKPEANQGGGTEKTQPENNTNSGTEKPQPEANQNAGTEKPRPESNSNQEQQSTGNTIQYGGTGSSTQSQGSSTRNQGNGNTNTNQNSGLYSTSNKNY</sequence>
<name>A0A9N9Q003_9HELO</name>
<evidence type="ECO:0000256" key="1">
    <source>
        <dbReference type="SAM" id="MobiDB-lite"/>
    </source>
</evidence>
<reference evidence="3" key="1">
    <citation type="submission" date="2021-07" db="EMBL/GenBank/DDBJ databases">
        <authorList>
            <person name="Durling M."/>
        </authorList>
    </citation>
    <scope>NUCLEOTIDE SEQUENCE</scope>
</reference>
<feature type="compositionally biased region" description="Basic and acidic residues" evidence="1">
    <location>
        <begin position="293"/>
        <end position="302"/>
    </location>
</feature>
<gene>
    <name evidence="3" type="ORF">HYFRA_00012782</name>
</gene>
<feature type="compositionally biased region" description="Polar residues" evidence="1">
    <location>
        <begin position="330"/>
        <end position="354"/>
    </location>
</feature>
<feature type="compositionally biased region" description="Polar residues" evidence="1">
    <location>
        <begin position="304"/>
        <end position="316"/>
    </location>
</feature>
<keyword evidence="2" id="KW-0732">Signal</keyword>
<keyword evidence="4" id="KW-1185">Reference proteome</keyword>
<dbReference type="OrthoDB" id="2118427at2759"/>
<feature type="signal peptide" evidence="2">
    <location>
        <begin position="1"/>
        <end position="17"/>
    </location>
</feature>